<dbReference type="InterPro" id="IPR040576">
    <property type="entry name" value="DLP_helical"/>
</dbReference>
<name>A0A3S1CUF3_9CYAN</name>
<protein>
    <recommendedName>
        <fullName evidence="1">Dynamin-like helical domain-containing protein</fullName>
    </recommendedName>
</protein>
<comment type="caution">
    <text evidence="2">The sequence shown here is derived from an EMBL/GenBank/DDBJ whole genome shotgun (WGS) entry which is preliminary data.</text>
</comment>
<feature type="domain" description="Dynamin-like helical" evidence="1">
    <location>
        <begin position="198"/>
        <end position="265"/>
    </location>
</feature>
<accession>A0A3S1CUF3</accession>
<reference evidence="2" key="1">
    <citation type="submission" date="2018-12" db="EMBL/GenBank/DDBJ databases">
        <authorList>
            <person name="Will S."/>
            <person name="Neumann-Schaal M."/>
            <person name="Henke P."/>
        </authorList>
    </citation>
    <scope>NUCLEOTIDE SEQUENCE</scope>
    <source>
        <strain evidence="2">PCC 7102</strain>
    </source>
</reference>
<dbReference type="AlphaFoldDB" id="A0A3S1CUF3"/>
<evidence type="ECO:0000259" key="1">
    <source>
        <dbReference type="Pfam" id="PF18709"/>
    </source>
</evidence>
<dbReference type="EMBL" id="RSCL01000002">
    <property type="protein sequence ID" value="RUT08903.1"/>
    <property type="molecule type" value="Genomic_DNA"/>
</dbReference>
<dbReference type="Pfam" id="PF18709">
    <property type="entry name" value="DLP_helical"/>
    <property type="match status" value="1"/>
</dbReference>
<keyword evidence="3" id="KW-1185">Reference proteome</keyword>
<gene>
    <name evidence="2" type="ORF">DSM106972_009560</name>
</gene>
<evidence type="ECO:0000313" key="3">
    <source>
        <dbReference type="Proteomes" id="UP000271624"/>
    </source>
</evidence>
<organism evidence="2 3">
    <name type="scientific">Dulcicalothrix desertica PCC 7102</name>
    <dbReference type="NCBI Taxonomy" id="232991"/>
    <lineage>
        <taxon>Bacteria</taxon>
        <taxon>Bacillati</taxon>
        <taxon>Cyanobacteriota</taxon>
        <taxon>Cyanophyceae</taxon>
        <taxon>Nostocales</taxon>
        <taxon>Calotrichaceae</taxon>
        <taxon>Dulcicalothrix</taxon>
    </lineage>
</organism>
<reference evidence="2" key="2">
    <citation type="journal article" date="2019" name="Genome Biol. Evol.">
        <title>Day and night: Metabolic profiles and evolutionary relationships of six axenic non-marine cyanobacteria.</title>
        <authorList>
            <person name="Will S.E."/>
            <person name="Henke P."/>
            <person name="Boedeker C."/>
            <person name="Huang S."/>
            <person name="Brinkmann H."/>
            <person name="Rohde M."/>
            <person name="Jarek M."/>
            <person name="Friedl T."/>
            <person name="Seufert S."/>
            <person name="Schumacher M."/>
            <person name="Overmann J."/>
            <person name="Neumann-Schaal M."/>
            <person name="Petersen J."/>
        </authorList>
    </citation>
    <scope>NUCLEOTIDE SEQUENCE [LARGE SCALE GENOMIC DNA]</scope>
    <source>
        <strain evidence="2">PCC 7102</strain>
    </source>
</reference>
<evidence type="ECO:0000313" key="2">
    <source>
        <dbReference type="EMBL" id="RUT08903.1"/>
    </source>
</evidence>
<sequence length="342" mass="38815">MVTNDSIQESEFKFLRLLKENAKPLIILLNVHKNFRDSRRGSYELDKFINNPDKLFALDGSSGNGGHIERIRRYARQHYGNDYFEIVPVMLLAAQLSCEPEHQHHKDELFNASRMQKFYEGIRLSLIEYGAIRRSQTLLGSTAIDIEAPCELLKKQYIGKKVGVGITKLATKTGSNSAGRVFLRTRHVAGSPLHKGIRTIGKFLGFKFKPWQAANIAKGIGNVAKFLGLLLSVGMLAVDIYAKEEEEQQYKKLSDARRDITSQFIALGKDLEGQTEMQLKEVELQVYGEIEKQITEARHNEEEAITSSNQWIGKLAALRKEFEKIICEINNSSDDEESYEMS</sequence>
<dbReference type="Proteomes" id="UP000271624">
    <property type="component" value="Unassembled WGS sequence"/>
</dbReference>
<proteinExistence type="predicted"/>